<dbReference type="EMBL" id="JAADJZ010000003">
    <property type="protein sequence ID" value="KAF2876493.1"/>
    <property type="molecule type" value="Genomic_DNA"/>
</dbReference>
<dbReference type="GO" id="GO:0006749">
    <property type="term" value="P:glutathione metabolic process"/>
    <property type="evidence" value="ECO:0007669"/>
    <property type="project" value="TreeGrafter"/>
</dbReference>
<evidence type="ECO:0000313" key="7">
    <source>
        <dbReference type="EMBL" id="KAF2876493.1"/>
    </source>
</evidence>
<reference evidence="7 8" key="1">
    <citation type="submission" date="2020-01" db="EMBL/GenBank/DDBJ databases">
        <authorList>
            <consortium name="DOE Joint Genome Institute"/>
            <person name="Haridas S."/>
            <person name="Albert R."/>
            <person name="Binder M."/>
            <person name="Bloem J."/>
            <person name="Labutti K."/>
            <person name="Salamov A."/>
            <person name="Andreopoulos B."/>
            <person name="Baker S.E."/>
            <person name="Barry K."/>
            <person name="Bills G."/>
            <person name="Bluhm B.H."/>
            <person name="Cannon C."/>
            <person name="Castanera R."/>
            <person name="Culley D.E."/>
            <person name="Daum C."/>
            <person name="Ezra D."/>
            <person name="Gonzalez J.B."/>
            <person name="Henrissat B."/>
            <person name="Kuo A."/>
            <person name="Liang C."/>
            <person name="Lipzen A."/>
            <person name="Lutzoni F."/>
            <person name="Magnuson J."/>
            <person name="Mondo S."/>
            <person name="Nolan M."/>
            <person name="Ohm R."/>
            <person name="Pangilinan J."/>
            <person name="Park H.-J.H."/>
            <person name="Ramirez L."/>
            <person name="Alfaro M."/>
            <person name="Sun H."/>
            <person name="Tritt A."/>
            <person name="Yoshinaga Y."/>
            <person name="Zwiers L.-H.L."/>
            <person name="Turgeon B.G."/>
            <person name="Goodwin S.B."/>
            <person name="Spatafora J.W."/>
            <person name="Crous P.W."/>
            <person name="Grigoriev I.V."/>
        </authorList>
    </citation>
    <scope>NUCLEOTIDE SEQUENCE [LARGE SCALE GENOMIC DNA]</scope>
    <source>
        <strain evidence="7 8">CBS 611.86</strain>
    </source>
</reference>
<dbReference type="GO" id="GO:0005777">
    <property type="term" value="C:peroxisome"/>
    <property type="evidence" value="ECO:0007669"/>
    <property type="project" value="TreeGrafter"/>
</dbReference>
<name>A0A7C8IHH7_9PLEO</name>
<dbReference type="EC" id="2.5.1.18" evidence="4"/>
<dbReference type="InterPro" id="IPR036249">
    <property type="entry name" value="Thioredoxin-like_sf"/>
</dbReference>
<dbReference type="PANTHER" id="PTHR42943:SF2">
    <property type="entry name" value="GLUTATHIONE S-TRANSFERASE KAPPA 1"/>
    <property type="match status" value="1"/>
</dbReference>
<dbReference type="InterPro" id="IPR051924">
    <property type="entry name" value="GST_Kappa/NadH"/>
</dbReference>
<feature type="active site" description="Nucleophile" evidence="5">
    <location>
        <position position="14"/>
    </location>
</feature>
<dbReference type="GO" id="GO:0005739">
    <property type="term" value="C:mitochondrion"/>
    <property type="evidence" value="ECO:0007669"/>
    <property type="project" value="TreeGrafter"/>
</dbReference>
<keyword evidence="2 4" id="KW-0808">Transferase</keyword>
<evidence type="ECO:0000256" key="3">
    <source>
        <dbReference type="ARBA" id="ARBA00047960"/>
    </source>
</evidence>
<evidence type="ECO:0000259" key="6">
    <source>
        <dbReference type="Pfam" id="PF01323"/>
    </source>
</evidence>
<dbReference type="GO" id="GO:0004602">
    <property type="term" value="F:glutathione peroxidase activity"/>
    <property type="evidence" value="ECO:0007669"/>
    <property type="project" value="TreeGrafter"/>
</dbReference>
<dbReference type="SUPFAM" id="SSF52833">
    <property type="entry name" value="Thioredoxin-like"/>
    <property type="match status" value="1"/>
</dbReference>
<accession>A0A7C8IHH7</accession>
<dbReference type="Pfam" id="PF01323">
    <property type="entry name" value="DSBA"/>
    <property type="match status" value="1"/>
</dbReference>
<protein>
    <recommendedName>
        <fullName evidence="4">Glutathione S-transferase kappa</fullName>
        <ecNumber evidence="4">2.5.1.18</ecNumber>
    </recommendedName>
</protein>
<organism evidence="7 8">
    <name type="scientific">Massariosphaeria phaeospora</name>
    <dbReference type="NCBI Taxonomy" id="100035"/>
    <lineage>
        <taxon>Eukaryota</taxon>
        <taxon>Fungi</taxon>
        <taxon>Dikarya</taxon>
        <taxon>Ascomycota</taxon>
        <taxon>Pezizomycotina</taxon>
        <taxon>Dothideomycetes</taxon>
        <taxon>Pleosporomycetidae</taxon>
        <taxon>Pleosporales</taxon>
        <taxon>Pleosporales incertae sedis</taxon>
        <taxon>Massariosphaeria</taxon>
    </lineage>
</organism>
<proteinExistence type="inferred from homology"/>
<comment type="caution">
    <text evidence="7">The sequence shown here is derived from an EMBL/GenBank/DDBJ whole genome shotgun (WGS) entry which is preliminary data.</text>
</comment>
<evidence type="ECO:0000313" key="8">
    <source>
        <dbReference type="Proteomes" id="UP000481861"/>
    </source>
</evidence>
<dbReference type="InterPro" id="IPR014440">
    <property type="entry name" value="HCCAis_GSTk"/>
</dbReference>
<dbReference type="Proteomes" id="UP000481861">
    <property type="component" value="Unassembled WGS sequence"/>
</dbReference>
<keyword evidence="8" id="KW-1185">Reference proteome</keyword>
<comment type="catalytic activity">
    <reaction evidence="3 4">
        <text>RX + glutathione = an S-substituted glutathione + a halide anion + H(+)</text>
        <dbReference type="Rhea" id="RHEA:16437"/>
        <dbReference type="ChEBI" id="CHEBI:15378"/>
        <dbReference type="ChEBI" id="CHEBI:16042"/>
        <dbReference type="ChEBI" id="CHEBI:17792"/>
        <dbReference type="ChEBI" id="CHEBI:57925"/>
        <dbReference type="ChEBI" id="CHEBI:90779"/>
        <dbReference type="EC" id="2.5.1.18"/>
    </reaction>
</comment>
<comment type="similarity">
    <text evidence="1 4">Belongs to the GST superfamily. Kappa family.</text>
</comment>
<dbReference type="GO" id="GO:0004364">
    <property type="term" value="F:glutathione transferase activity"/>
    <property type="evidence" value="ECO:0007669"/>
    <property type="project" value="UniProtKB-UniRule"/>
</dbReference>
<sequence>MASPKITLYVDIVSPFAYMAFYALRHFPVFNGCEITYIPIFLGGLMHACDNKPPLQIRNKAAYIETNRQRLANLFQIPISSTPPPNFPINTLSIQRVLASLSLLYPLLLPSGISAFYQNFWVHYNEPTKPENMLKIVSEVVGSEEEAKRVVDGSARADVKKALTENTERAFADGAFGLPWFVATNSKGETEGFWGIDHLGFMCDHLGLDKPSDRGWKALL</sequence>
<dbReference type="FunFam" id="3.40.30.10:FF:000096">
    <property type="entry name" value="Glutathione S-transferase kappa"/>
    <property type="match status" value="1"/>
</dbReference>
<dbReference type="PANTHER" id="PTHR42943">
    <property type="entry name" value="GLUTATHIONE S-TRANSFERASE KAPPA"/>
    <property type="match status" value="1"/>
</dbReference>
<dbReference type="OrthoDB" id="4664297at2759"/>
<evidence type="ECO:0000256" key="2">
    <source>
        <dbReference type="ARBA" id="ARBA00022679"/>
    </source>
</evidence>
<gene>
    <name evidence="7" type="ORF">BDV95DRAFT_560853</name>
</gene>
<dbReference type="AlphaFoldDB" id="A0A7C8IHH7"/>
<dbReference type="PIRSF" id="PIRSF006386">
    <property type="entry name" value="HCCAis_GSTk"/>
    <property type="match status" value="1"/>
</dbReference>
<evidence type="ECO:0000256" key="5">
    <source>
        <dbReference type="PIRSR" id="PIRSR006386-1"/>
    </source>
</evidence>
<feature type="domain" description="DSBA-like thioredoxin" evidence="6">
    <location>
        <begin position="6"/>
        <end position="206"/>
    </location>
</feature>
<evidence type="ECO:0000256" key="4">
    <source>
        <dbReference type="PIRNR" id="PIRNR006386"/>
    </source>
</evidence>
<dbReference type="Gene3D" id="3.40.30.10">
    <property type="entry name" value="Glutaredoxin"/>
    <property type="match status" value="1"/>
</dbReference>
<evidence type="ECO:0000256" key="1">
    <source>
        <dbReference type="ARBA" id="ARBA00006494"/>
    </source>
</evidence>
<dbReference type="InterPro" id="IPR001853">
    <property type="entry name" value="DSBA-like_thioredoxin_dom"/>
</dbReference>